<dbReference type="GO" id="GO:0005829">
    <property type="term" value="C:cytosol"/>
    <property type="evidence" value="ECO:0007669"/>
    <property type="project" value="TreeGrafter"/>
</dbReference>
<evidence type="ECO:0000259" key="1">
    <source>
        <dbReference type="Pfam" id="PF02538"/>
    </source>
</evidence>
<accession>A0A231GZL7</accession>
<keyword evidence="3" id="KW-1185">Reference proteome</keyword>
<evidence type="ECO:0000313" key="3">
    <source>
        <dbReference type="Proteomes" id="UP000215506"/>
    </source>
</evidence>
<sequence length="780" mass="82947">MFIPKPVPVPGSEMYASRDISAEQLRAAVSPKLPLHEIDASASERVDALTYEVVRHRIWSITDEMGQTLRRMSGSPGVTESNDFGFAICDELGNEVQVGLANTGIVASMDLAVYWILQHRSHNPGIEPGDMFLTNDPWTGGGLHQNDAAIIAPFFWEGELFGWTSSCCHLIDVGGSKAGSADIMALDVFSEGAPTPPVKVVRQGTIQNDVLESFTRRSRMPLLVNLDLRAEISANLTAQAGLRKLIERYGPTTVKAVMKRMMDDSEAQLRERLRAIPDGSWSSTGYIEQAVVGDRNLYNLELELTKKGDHLTFDFRGTASSVGMVNSPYSGMRAAVLVGLLPILAGDIPWSTGGLMRCFDLISDEDTISNAAFPAAVGWAPISAMWGSSNLVVECMGKMLDTSIELRSRSQSVCTGSYDIVTMAGVDENGNPFVAIDFDGMAGGYGATPEHDGGDTSGILPIPMGRAPDVEMQEFLNPYLVLWRREEPDSGGPGQFRGGVSLAEALSPHRTPAPMFGSFMGSGKARPDASGLAGGYPGGCQLDIVVRDAEVAKLFAEGRVPTSVEELGGTQEVVPTRYETQIGVRDVVFIHPGGGGGFGDPLLRDPAHVARDVASGRVTPGSAEQIYGVILGPDGTVDAEATATQRTSLRKARLGPQAGELRSVKSDATELDSDTYLDTNFTIVEGPDGRAVACRHCEITIGPAAADHLGALHVRTGEPAEGGSAVWSDPRLHIDSDTIFRQLCCPGCGTAVHTAVVPAHEPVLGRDGHSSCHGGAKVAP</sequence>
<dbReference type="EC" id="6.4.1.8" evidence="2"/>
<dbReference type="Pfam" id="PF02538">
    <property type="entry name" value="Hydantoinase_B"/>
    <property type="match status" value="1"/>
</dbReference>
<organism evidence="2 3">
    <name type="scientific">Nocardia cerradoensis</name>
    <dbReference type="NCBI Taxonomy" id="85688"/>
    <lineage>
        <taxon>Bacteria</taxon>
        <taxon>Bacillati</taxon>
        <taxon>Actinomycetota</taxon>
        <taxon>Actinomycetes</taxon>
        <taxon>Mycobacteriales</taxon>
        <taxon>Nocardiaceae</taxon>
        <taxon>Nocardia</taxon>
    </lineage>
</organism>
<keyword evidence="2" id="KW-0436">Ligase</keyword>
<dbReference type="Proteomes" id="UP000215506">
    <property type="component" value="Unassembled WGS sequence"/>
</dbReference>
<proteinExistence type="predicted"/>
<dbReference type="AlphaFoldDB" id="A0A231GZL7"/>
<comment type="caution">
    <text evidence="2">The sequence shown here is derived from an EMBL/GenBank/DDBJ whole genome shotgun (WGS) entry which is preliminary data.</text>
</comment>
<dbReference type="InterPro" id="IPR003692">
    <property type="entry name" value="Hydantoinase_B"/>
</dbReference>
<dbReference type="InterPro" id="IPR045079">
    <property type="entry name" value="Oxoprolinase-like"/>
</dbReference>
<protein>
    <submittedName>
        <fullName evidence="2">Acetophenone carboxylase delta subunit</fullName>
        <ecNumber evidence="2">6.4.1.8</ecNumber>
    </submittedName>
</protein>
<dbReference type="RefSeq" id="WP_051042329.1">
    <property type="nucleotide sequence ID" value="NZ_NGAF01000015.1"/>
</dbReference>
<evidence type="ECO:0000313" key="2">
    <source>
        <dbReference type="EMBL" id="OXR42066.1"/>
    </source>
</evidence>
<reference evidence="2 3" key="1">
    <citation type="submission" date="2017-07" db="EMBL/GenBank/DDBJ databases">
        <title>First draft Genome Sequence of Nocardia cerradoensis isolated from human infection.</title>
        <authorList>
            <person name="Carrasco G."/>
        </authorList>
    </citation>
    <scope>NUCLEOTIDE SEQUENCE [LARGE SCALE GENOMIC DNA]</scope>
    <source>
        <strain evidence="2 3">CNM20130759</strain>
    </source>
</reference>
<feature type="domain" description="Hydantoinase B/oxoprolinase" evidence="1">
    <location>
        <begin position="47"/>
        <end position="601"/>
    </location>
</feature>
<dbReference type="GO" id="GO:0016874">
    <property type="term" value="F:ligase activity"/>
    <property type="evidence" value="ECO:0007669"/>
    <property type="project" value="UniProtKB-KW"/>
</dbReference>
<dbReference type="GO" id="GO:0006749">
    <property type="term" value="P:glutathione metabolic process"/>
    <property type="evidence" value="ECO:0007669"/>
    <property type="project" value="TreeGrafter"/>
</dbReference>
<name>A0A231GZL7_9NOCA</name>
<dbReference type="PANTHER" id="PTHR11365:SF23">
    <property type="entry name" value="HYPOTHETICAL 5-OXOPROLINASE (EUROFUNG)-RELATED"/>
    <property type="match status" value="1"/>
</dbReference>
<dbReference type="PANTHER" id="PTHR11365">
    <property type="entry name" value="5-OXOPROLINASE RELATED"/>
    <property type="match status" value="1"/>
</dbReference>
<dbReference type="GO" id="GO:0017168">
    <property type="term" value="F:5-oxoprolinase (ATP-hydrolyzing) activity"/>
    <property type="evidence" value="ECO:0007669"/>
    <property type="project" value="TreeGrafter"/>
</dbReference>
<gene>
    <name evidence="2" type="primary">apc4</name>
    <name evidence="2" type="ORF">B7C42_05665</name>
</gene>
<dbReference type="EMBL" id="NGAF01000015">
    <property type="protein sequence ID" value="OXR42066.1"/>
    <property type="molecule type" value="Genomic_DNA"/>
</dbReference>